<dbReference type="InterPro" id="IPR012349">
    <property type="entry name" value="Split_barrel_FMN-bd"/>
</dbReference>
<sequence length="162" mass="16986">MAGVTLPGNLLAMIARGVSANVASRDAALRPSLMRAVGSAVSPDGATVTVYLARSQSRQLVQDIASTGHLAVVFSEPATHCTVQLKARRASLRDATEADRPLLARYLASMEHEIGRVGHPPAIARAMLAYRLEDLVAVSFQAEQAFEQTPGPLAGRTIGGSA</sequence>
<gene>
    <name evidence="1" type="ORF">GON04_12455</name>
</gene>
<proteinExistence type="predicted"/>
<accession>A0A6N8IUN9</accession>
<dbReference type="EMBL" id="WSEL01000003">
    <property type="protein sequence ID" value="MVQ30265.1"/>
    <property type="molecule type" value="Genomic_DNA"/>
</dbReference>
<name>A0A6N8IUN9_9BURK</name>
<dbReference type="Proteomes" id="UP000469385">
    <property type="component" value="Unassembled WGS sequence"/>
</dbReference>
<organism evidence="1 2">
    <name type="scientific">Ramlibacter pinisoli</name>
    <dbReference type="NCBI Taxonomy" id="2682844"/>
    <lineage>
        <taxon>Bacteria</taxon>
        <taxon>Pseudomonadati</taxon>
        <taxon>Pseudomonadota</taxon>
        <taxon>Betaproteobacteria</taxon>
        <taxon>Burkholderiales</taxon>
        <taxon>Comamonadaceae</taxon>
        <taxon>Ramlibacter</taxon>
    </lineage>
</organism>
<keyword evidence="2" id="KW-1185">Reference proteome</keyword>
<dbReference type="Gene3D" id="2.30.110.10">
    <property type="entry name" value="Electron Transport, Fmn-binding Protein, Chain A"/>
    <property type="match status" value="1"/>
</dbReference>
<reference evidence="1 2" key="1">
    <citation type="submission" date="2019-12" db="EMBL/GenBank/DDBJ databases">
        <authorList>
            <person name="Huq M.A."/>
        </authorList>
    </citation>
    <scope>NUCLEOTIDE SEQUENCE [LARGE SCALE GENOMIC DNA]</scope>
    <source>
        <strain evidence="1 2">MAH-25</strain>
    </source>
</reference>
<evidence type="ECO:0000313" key="1">
    <source>
        <dbReference type="EMBL" id="MVQ30265.1"/>
    </source>
</evidence>
<protein>
    <recommendedName>
        <fullName evidence="3">Pyridoxamine 5'-phosphate oxidase putative domain-containing protein</fullName>
    </recommendedName>
</protein>
<comment type="caution">
    <text evidence="1">The sequence shown here is derived from an EMBL/GenBank/DDBJ whole genome shotgun (WGS) entry which is preliminary data.</text>
</comment>
<dbReference type="RefSeq" id="WP_157398167.1">
    <property type="nucleotide sequence ID" value="NZ_WSEL01000003.1"/>
</dbReference>
<evidence type="ECO:0000313" key="2">
    <source>
        <dbReference type="Proteomes" id="UP000469385"/>
    </source>
</evidence>
<dbReference type="AlphaFoldDB" id="A0A6N8IUN9"/>
<evidence type="ECO:0008006" key="3">
    <source>
        <dbReference type="Google" id="ProtNLM"/>
    </source>
</evidence>